<dbReference type="SUPFAM" id="SSF48403">
    <property type="entry name" value="Ankyrin repeat"/>
    <property type="match status" value="2"/>
</dbReference>
<dbReference type="Gene3D" id="1.25.40.20">
    <property type="entry name" value="Ankyrin repeat-containing domain"/>
    <property type="match status" value="2"/>
</dbReference>
<proteinExistence type="predicted"/>
<accession>A0A9P8VSX0</accession>
<keyword evidence="2" id="KW-0040">ANK repeat</keyword>
<keyword evidence="5" id="KW-1185">Reference proteome</keyword>
<evidence type="ECO:0000313" key="5">
    <source>
        <dbReference type="Proteomes" id="UP000777438"/>
    </source>
</evidence>
<dbReference type="InterPro" id="IPR036770">
    <property type="entry name" value="Ankyrin_rpt-contain_sf"/>
</dbReference>
<dbReference type="PROSITE" id="PS50088">
    <property type="entry name" value="ANK_REPEAT"/>
    <property type="match status" value="3"/>
</dbReference>
<dbReference type="Pfam" id="PF12796">
    <property type="entry name" value="Ank_2"/>
    <property type="match status" value="1"/>
</dbReference>
<dbReference type="SMART" id="SM00248">
    <property type="entry name" value="ANK"/>
    <property type="match status" value="5"/>
</dbReference>
<evidence type="ECO:0000313" key="4">
    <source>
        <dbReference type="EMBL" id="KAH6870958.1"/>
    </source>
</evidence>
<feature type="repeat" description="ANK" evidence="2">
    <location>
        <begin position="725"/>
        <end position="757"/>
    </location>
</feature>
<dbReference type="PANTHER" id="PTHR10039">
    <property type="entry name" value="AMELOGENIN"/>
    <property type="match status" value="1"/>
</dbReference>
<sequence>MGEPLSIAASVAGLISLGIQVSERLIQFYSAVHDARHETQSTRCAIKELRLTLTSIKIALEKQKNFAPNEVASVESSVLSCQDCINRLEKKLHKFHDTNNTGSSTANAPTTDLVLSTSNSKFVTLHEKINDSKGRLLYPFRASTLAKLRENVQEMKENLALSLQVLNLTATTTIFTINERLENLESGLQRLVLSETNAKVEKLMRWLYTCDALEVYRQALDDMEPGSGGWFLEGEQMAIQILEPLYADHGHGCCEPSTGVLVAILEDLLQRGREHYLVVDALDECSDPDVLCTWIRDTQRWRFETVHLLFTSRTFPKIEAVLSNVKFVDIPFQNEQVDEDIARHVDTVLQCDRKLSTLPRHLQLKIKDSLVEGAKGMFRWAECMLKVLKKCPSPSTVKKVLGRLPPDLDAVYERILSAVDPMNQDAAERILTWLVFCKRPLRAEELLEAAAIDFEELRDALAEDPSSNKSWVFEDPPQVKEPCFSPSNRFFEVDRNIEALCPGILVCVRGTYPDPADRSRRKEATFVKLAHYSIMEYLVSDRILLGSAERFKISVSSANLLIGAGCLAYLADVGSLESENLPLGPRQLTTYPLIEYAARNWLVHVSSGYQQMRRDDDQIYADILYTIMTYLFDKTGIKNAMVLGLFETHMSSCSESSTNAIGMPIYYASQFGLQRVLERLLHHDSDPNVRGGWKGTPLAAAASVGGLSTVKRLIDHGADVDLEDNFQTPLTAAARRGDEKTLQLLLENKADPNHRCTLVSCSSMYESRTPTGRSNLRNQLIERGMDHSAPATRTVFYHEARMPTALHAAIVGGHRNCVEILIKAGTELNADGLCVYPSNLKIGDMAIPYAAVRRSSCTPLEAACTSFYIGHDSSAGYCAPIYSGDPDIVDLLLRHGAKPTSSTLQLLAWSVMPDKARITRLVISKLSEVPPTDEIFTSILKSPWNGLDVVEAVIEGLGGRIVVTQEVLQIAAQYQSTDVFERLLDMSSLQPNTGMFVAAAKNRKSGLDMTKCLQSRSHQKTYLNNEIVLAILENDCTGGDIYRLFANDQGEFCFDADHLATAVGSNHLGLALHILTTSPGLELTEAVVDVAIRSVFGGSIAPLLFVGALFGRLSQDHEALLEPNLGVSQAELRDRLMKVRRFPYSVSLTEDSLALAIPLIHVPPKSVAFDLAMDIIGSEVQATETSALVALRQSEMRDDALRRLLELPRGILMSHNVHPGQISERFGPEDFVAAMESLKKLQLEREVKGLMTATQDEAGEIETDRDGWGRLFDGIEEISDNELPMLGKDADFRVGIAPN</sequence>
<evidence type="ECO:0000256" key="2">
    <source>
        <dbReference type="PROSITE-ProRule" id="PRU00023"/>
    </source>
</evidence>
<dbReference type="EMBL" id="JAGPYM010000061">
    <property type="protein sequence ID" value="KAH6870958.1"/>
    <property type="molecule type" value="Genomic_DNA"/>
</dbReference>
<dbReference type="OrthoDB" id="194358at2759"/>
<dbReference type="Pfam" id="PF24883">
    <property type="entry name" value="NPHP3_N"/>
    <property type="match status" value="1"/>
</dbReference>
<reference evidence="4 5" key="1">
    <citation type="journal article" date="2021" name="Nat. Commun.">
        <title>Genetic determinants of endophytism in the Arabidopsis root mycobiome.</title>
        <authorList>
            <person name="Mesny F."/>
            <person name="Miyauchi S."/>
            <person name="Thiergart T."/>
            <person name="Pickel B."/>
            <person name="Atanasova L."/>
            <person name="Karlsson M."/>
            <person name="Huettel B."/>
            <person name="Barry K.W."/>
            <person name="Haridas S."/>
            <person name="Chen C."/>
            <person name="Bauer D."/>
            <person name="Andreopoulos W."/>
            <person name="Pangilinan J."/>
            <person name="LaButti K."/>
            <person name="Riley R."/>
            <person name="Lipzen A."/>
            <person name="Clum A."/>
            <person name="Drula E."/>
            <person name="Henrissat B."/>
            <person name="Kohler A."/>
            <person name="Grigoriev I.V."/>
            <person name="Martin F.M."/>
            <person name="Hacquard S."/>
        </authorList>
    </citation>
    <scope>NUCLEOTIDE SEQUENCE [LARGE SCALE GENOMIC DNA]</scope>
    <source>
        <strain evidence="4 5">MPI-CAGE-CH-0241</strain>
    </source>
</reference>
<dbReference type="InterPro" id="IPR002110">
    <property type="entry name" value="Ankyrin_rpt"/>
</dbReference>
<feature type="repeat" description="ANK" evidence="2">
    <location>
        <begin position="696"/>
        <end position="725"/>
    </location>
</feature>
<dbReference type="Proteomes" id="UP000777438">
    <property type="component" value="Unassembled WGS sequence"/>
</dbReference>
<dbReference type="PROSITE" id="PS50297">
    <property type="entry name" value="ANK_REP_REGION"/>
    <property type="match status" value="3"/>
</dbReference>
<gene>
    <name evidence="4" type="ORF">B0T10DRAFT_568538</name>
</gene>
<dbReference type="InterPro" id="IPR056884">
    <property type="entry name" value="NPHP3-like_N"/>
</dbReference>
<evidence type="ECO:0000259" key="3">
    <source>
        <dbReference type="Pfam" id="PF24883"/>
    </source>
</evidence>
<comment type="caution">
    <text evidence="4">The sequence shown here is derived from an EMBL/GenBank/DDBJ whole genome shotgun (WGS) entry which is preliminary data.</text>
</comment>
<dbReference type="Pfam" id="PF00023">
    <property type="entry name" value="Ank"/>
    <property type="match status" value="1"/>
</dbReference>
<evidence type="ECO:0000256" key="1">
    <source>
        <dbReference type="ARBA" id="ARBA00022737"/>
    </source>
</evidence>
<dbReference type="PANTHER" id="PTHR10039:SF16">
    <property type="entry name" value="GPI INOSITOL-DEACYLASE"/>
    <property type="match status" value="1"/>
</dbReference>
<name>A0A9P8VSX0_9HYPO</name>
<feature type="domain" description="Nephrocystin 3-like N-terminal" evidence="3">
    <location>
        <begin position="261"/>
        <end position="313"/>
    </location>
</feature>
<feature type="repeat" description="ANK" evidence="2">
    <location>
        <begin position="801"/>
        <end position="833"/>
    </location>
</feature>
<protein>
    <recommendedName>
        <fullName evidence="3">Nephrocystin 3-like N-terminal domain-containing protein</fullName>
    </recommendedName>
</protein>
<organism evidence="4 5">
    <name type="scientific">Thelonectria olida</name>
    <dbReference type="NCBI Taxonomy" id="1576542"/>
    <lineage>
        <taxon>Eukaryota</taxon>
        <taxon>Fungi</taxon>
        <taxon>Dikarya</taxon>
        <taxon>Ascomycota</taxon>
        <taxon>Pezizomycotina</taxon>
        <taxon>Sordariomycetes</taxon>
        <taxon>Hypocreomycetidae</taxon>
        <taxon>Hypocreales</taxon>
        <taxon>Nectriaceae</taxon>
        <taxon>Thelonectria</taxon>
    </lineage>
</organism>
<keyword evidence="1" id="KW-0677">Repeat</keyword>